<sequence length="202" mass="22721">MRWPKYWSLSFTICPSSEHSGLISFRMERLDLLAVHGTLKSLLQHQNSKASILQPSAFFMVQLSLLTSILGNLSRVGRYSKGHLDQPPQSSNCNKSIPDRWPSEVVSYLKYVLTPLSFPVFRPLNLGRLLHVKLYLDIQVAVRILTDPVSGHVKLVVGNCHNNPGHLRITLLNKLLGQCRILTTQTPCCRCLQRAVGTEPLL</sequence>
<dbReference type="InterPro" id="IPR017942">
    <property type="entry name" value="Lipid-bd_serum_glycop_N"/>
</dbReference>
<feature type="domain" description="Lipid-binding serum glycoprotein N-terminal" evidence="1">
    <location>
        <begin position="111"/>
        <end position="176"/>
    </location>
</feature>
<dbReference type="Ensembl" id="ENSPMRT00000010872.1">
    <property type="protein sequence ID" value="ENSPMRP00000010205.1"/>
    <property type="gene ID" value="ENSPMRG00000006804.1"/>
</dbReference>
<reference evidence="2" key="2">
    <citation type="submission" date="2025-08" db="UniProtKB">
        <authorList>
            <consortium name="Ensembl"/>
        </authorList>
    </citation>
    <scope>IDENTIFICATION</scope>
</reference>
<proteinExistence type="predicted"/>
<dbReference type="AlphaFoldDB" id="A0A670IE58"/>
<name>A0A670IE58_PODMU</name>
<dbReference type="Gene3D" id="3.15.10.10">
    <property type="entry name" value="Bactericidal permeability-increasing protein, domain 1"/>
    <property type="match status" value="1"/>
</dbReference>
<keyword evidence="3" id="KW-1185">Reference proteome</keyword>
<dbReference type="Pfam" id="PF01273">
    <property type="entry name" value="LBP_BPI_CETP"/>
    <property type="match status" value="1"/>
</dbReference>
<evidence type="ECO:0000313" key="3">
    <source>
        <dbReference type="Proteomes" id="UP000472272"/>
    </source>
</evidence>
<dbReference type="GeneTree" id="ENSGT01150000287023"/>
<evidence type="ECO:0000259" key="1">
    <source>
        <dbReference type="Pfam" id="PF01273"/>
    </source>
</evidence>
<reference evidence="2" key="3">
    <citation type="submission" date="2025-09" db="UniProtKB">
        <authorList>
            <consortium name="Ensembl"/>
        </authorList>
    </citation>
    <scope>IDENTIFICATION</scope>
</reference>
<organism evidence="2 3">
    <name type="scientific">Podarcis muralis</name>
    <name type="common">Wall lizard</name>
    <name type="synonym">Lacerta muralis</name>
    <dbReference type="NCBI Taxonomy" id="64176"/>
    <lineage>
        <taxon>Eukaryota</taxon>
        <taxon>Metazoa</taxon>
        <taxon>Chordata</taxon>
        <taxon>Craniata</taxon>
        <taxon>Vertebrata</taxon>
        <taxon>Euteleostomi</taxon>
        <taxon>Lepidosauria</taxon>
        <taxon>Squamata</taxon>
        <taxon>Bifurcata</taxon>
        <taxon>Unidentata</taxon>
        <taxon>Episquamata</taxon>
        <taxon>Laterata</taxon>
        <taxon>Lacertibaenia</taxon>
        <taxon>Lacertidae</taxon>
        <taxon>Podarcis</taxon>
    </lineage>
</organism>
<protein>
    <recommendedName>
        <fullName evidence="1">Lipid-binding serum glycoprotein N-terminal domain-containing protein</fullName>
    </recommendedName>
</protein>
<dbReference type="Proteomes" id="UP000472272">
    <property type="component" value="Chromosome 6"/>
</dbReference>
<reference evidence="2 3" key="1">
    <citation type="journal article" date="2019" name="Proc. Natl. Acad. Sci. U.S.A.">
        <title>Regulatory changes in pterin and carotenoid genes underlie balanced color polymorphisms in the wall lizard.</title>
        <authorList>
            <person name="Andrade P."/>
            <person name="Pinho C."/>
            <person name="Perez I de Lanuza G."/>
            <person name="Afonso S."/>
            <person name="Brejcha J."/>
            <person name="Rubin C.J."/>
            <person name="Wallerman O."/>
            <person name="Pereira P."/>
            <person name="Sabatino S.J."/>
            <person name="Bellati A."/>
            <person name="Pellitteri-Rosa D."/>
            <person name="Bosakova Z."/>
            <person name="Bunikis I."/>
            <person name="Carretero M.A."/>
            <person name="Feiner N."/>
            <person name="Marsik P."/>
            <person name="Pauperio F."/>
            <person name="Salvi D."/>
            <person name="Soler L."/>
            <person name="While G.M."/>
            <person name="Uller T."/>
            <person name="Font E."/>
            <person name="Andersson L."/>
            <person name="Carneiro M."/>
        </authorList>
    </citation>
    <scope>NUCLEOTIDE SEQUENCE</scope>
</reference>
<accession>A0A670IE58</accession>
<dbReference type="GO" id="GO:0008289">
    <property type="term" value="F:lipid binding"/>
    <property type="evidence" value="ECO:0007669"/>
    <property type="project" value="InterPro"/>
</dbReference>
<evidence type="ECO:0000313" key="2">
    <source>
        <dbReference type="Ensembl" id="ENSPMRP00000010205.1"/>
    </source>
</evidence>